<dbReference type="InterPro" id="IPR036388">
    <property type="entry name" value="WH-like_DNA-bd_sf"/>
</dbReference>
<dbReference type="EMBL" id="JABMCB010000146">
    <property type="protein sequence ID" value="NUU74442.1"/>
    <property type="molecule type" value="Genomic_DNA"/>
</dbReference>
<evidence type="ECO:0000256" key="3">
    <source>
        <dbReference type="ARBA" id="ARBA00022629"/>
    </source>
</evidence>
<accession>A0A7Y6BSZ8</accession>
<comment type="function">
    <text evidence="1">Transcriptional repressor of xylose-utilizing enzymes.</text>
</comment>
<evidence type="ECO:0000313" key="4">
    <source>
        <dbReference type="EMBL" id="NUU74442.1"/>
    </source>
</evidence>
<keyword evidence="5" id="KW-1185">Reference proteome</keyword>
<reference evidence="4 5" key="1">
    <citation type="submission" date="2020-05" db="EMBL/GenBank/DDBJ databases">
        <title>Genome Sequencing of Type Strains.</title>
        <authorList>
            <person name="Lemaire J.F."/>
            <person name="Inderbitzin P."/>
            <person name="Gregorio O.A."/>
            <person name="Collins S.B."/>
            <person name="Wespe N."/>
            <person name="Knight-Connoni V."/>
        </authorList>
    </citation>
    <scope>NUCLEOTIDE SEQUENCE [LARGE SCALE GENOMIC DNA]</scope>
    <source>
        <strain evidence="4 5">LMG 21957</strain>
    </source>
</reference>
<proteinExistence type="inferred from homology"/>
<evidence type="ECO:0000313" key="5">
    <source>
        <dbReference type="Proteomes" id="UP000526125"/>
    </source>
</evidence>
<gene>
    <name evidence="4" type="ORF">HP552_04115</name>
</gene>
<dbReference type="Gene3D" id="3.30.420.40">
    <property type="match status" value="2"/>
</dbReference>
<dbReference type="RefSeq" id="WP_175394357.1">
    <property type="nucleotide sequence ID" value="NZ_JABMCB010000146.1"/>
</dbReference>
<dbReference type="PANTHER" id="PTHR18964">
    <property type="entry name" value="ROK (REPRESSOR, ORF, KINASE) FAMILY"/>
    <property type="match status" value="1"/>
</dbReference>
<dbReference type="GO" id="GO:0042732">
    <property type="term" value="P:D-xylose metabolic process"/>
    <property type="evidence" value="ECO:0007669"/>
    <property type="project" value="UniProtKB-KW"/>
</dbReference>
<dbReference type="Proteomes" id="UP000526125">
    <property type="component" value="Unassembled WGS sequence"/>
</dbReference>
<keyword evidence="3" id="KW-0859">Xylose metabolism</keyword>
<protein>
    <submittedName>
        <fullName evidence="4">ROK family protein</fullName>
    </submittedName>
</protein>
<dbReference type="PANTHER" id="PTHR18964:SF149">
    <property type="entry name" value="BIFUNCTIONAL UDP-N-ACETYLGLUCOSAMINE 2-EPIMERASE_N-ACETYLMANNOSAMINE KINASE"/>
    <property type="match status" value="1"/>
</dbReference>
<dbReference type="InterPro" id="IPR043129">
    <property type="entry name" value="ATPase_NBD"/>
</dbReference>
<dbReference type="SUPFAM" id="SSF53067">
    <property type="entry name" value="Actin-like ATPase domain"/>
    <property type="match status" value="1"/>
</dbReference>
<keyword evidence="3" id="KW-0119">Carbohydrate metabolism</keyword>
<dbReference type="Pfam" id="PF00480">
    <property type="entry name" value="ROK"/>
    <property type="match status" value="1"/>
</dbReference>
<dbReference type="AlphaFoldDB" id="A0A7Y6BSZ8"/>
<dbReference type="SUPFAM" id="SSF46785">
    <property type="entry name" value="Winged helix' DNA-binding domain"/>
    <property type="match status" value="1"/>
</dbReference>
<evidence type="ECO:0000256" key="1">
    <source>
        <dbReference type="ARBA" id="ARBA00002486"/>
    </source>
</evidence>
<dbReference type="InterPro" id="IPR000600">
    <property type="entry name" value="ROK"/>
</dbReference>
<sequence length="347" mass="38779">MTKGPITNNTMRVKKMNQELVRQTLKTMKQGTKSMVAQATGLSVATCRSILLDLLDAGELVELDLEESSGGRPAQIYKYNENYSYIVCLMVKAGIDHHSISYAVVNLAGETVEKGCEMTEIEQMNEAFIYQLIDRLIENYPHIRAVGIGVPGAVHQGVINVSDIPNLVHVPLAASIREKHGVEVIVENDMNLTVYGLYQKQEYEDEKSIVVATFIEGSFPGAGIMIDGHIHRGNTRFAGEIAFLPLGLTPDEQFRQLHNRDTFHPLAARAISSLIVVMNPETLALTGSLVQPADVDIIRNECQKYIPEMHMPQFRLLDEPDEDYMYGLITMTLESLSYALELVEKRR</sequence>
<dbReference type="InterPro" id="IPR036390">
    <property type="entry name" value="WH_DNA-bd_sf"/>
</dbReference>
<name>A0A7Y6BSZ8_9BACL</name>
<evidence type="ECO:0000256" key="2">
    <source>
        <dbReference type="ARBA" id="ARBA00006479"/>
    </source>
</evidence>
<comment type="similarity">
    <text evidence="2">Belongs to the ROK (NagC/XylR) family.</text>
</comment>
<dbReference type="Gene3D" id="1.10.10.10">
    <property type="entry name" value="Winged helix-like DNA-binding domain superfamily/Winged helix DNA-binding domain"/>
    <property type="match status" value="1"/>
</dbReference>
<comment type="caution">
    <text evidence="4">The sequence shown here is derived from an EMBL/GenBank/DDBJ whole genome shotgun (WGS) entry which is preliminary data.</text>
</comment>
<organism evidence="4 5">
    <name type="scientific">Paenibacillus xylanilyticus</name>
    <dbReference type="NCBI Taxonomy" id="248903"/>
    <lineage>
        <taxon>Bacteria</taxon>
        <taxon>Bacillati</taxon>
        <taxon>Bacillota</taxon>
        <taxon>Bacilli</taxon>
        <taxon>Bacillales</taxon>
        <taxon>Paenibacillaceae</taxon>
        <taxon>Paenibacillus</taxon>
    </lineage>
</organism>
<dbReference type="CDD" id="cd23763">
    <property type="entry name" value="ASKHA_ATPase_ROK"/>
    <property type="match status" value="1"/>
</dbReference>